<dbReference type="STRING" id="1618207.UM93_10645"/>
<dbReference type="OrthoDB" id="9786919at2"/>
<dbReference type="KEGG" id="ari:UM93_10645"/>
<keyword evidence="4" id="KW-0597">Phosphoprotein</keyword>
<gene>
    <name evidence="11" type="ORF">UM93_10645</name>
</gene>
<keyword evidence="9" id="KW-1133">Transmembrane helix</keyword>
<keyword evidence="12" id="KW-1185">Reference proteome</keyword>
<dbReference type="GO" id="GO:0004721">
    <property type="term" value="F:phosphoprotein phosphatase activity"/>
    <property type="evidence" value="ECO:0007669"/>
    <property type="project" value="TreeGrafter"/>
</dbReference>
<evidence type="ECO:0000256" key="7">
    <source>
        <dbReference type="ARBA" id="ARBA00023012"/>
    </source>
</evidence>
<dbReference type="InterPro" id="IPR005467">
    <property type="entry name" value="His_kinase_dom"/>
</dbReference>
<evidence type="ECO:0000313" key="12">
    <source>
        <dbReference type="Proteomes" id="UP000061839"/>
    </source>
</evidence>
<keyword evidence="9" id="KW-0472">Membrane</keyword>
<evidence type="ECO:0000256" key="3">
    <source>
        <dbReference type="ARBA" id="ARBA00012438"/>
    </source>
</evidence>
<keyword evidence="6" id="KW-0418">Kinase</keyword>
<sequence>MTESSAELGARRAARRIAVRISLACGLAMIAVFAVGGLYLWYRTSRPARSNAESAGSFMIRLDPPDLIAGMIILGIAGVLLAAAVGWLSARSAIQPLEDSLARQRQFVQDASHELRTPLAILDARVQLVQRLVESPSEAGKALTKVRHDTASLTAVVEDLLLAVTAVELTKTSEVLEITALVKEVAGSGSVLAEEQGIVLELQTSQPVYVRIAESSLRRAVLALVENAVAHTPVGGRILIAVAAVADHAQLSVSDTGAGLSTMDRERVFERFVRGSDAGSARRGFGIGLAIVWEIATAAGGSAEVVESGPSGTTMRISLPLSVPPGP</sequence>
<dbReference type="InterPro" id="IPR036890">
    <property type="entry name" value="HATPase_C_sf"/>
</dbReference>
<dbReference type="PANTHER" id="PTHR45453:SF1">
    <property type="entry name" value="PHOSPHATE REGULON SENSOR PROTEIN PHOR"/>
    <property type="match status" value="1"/>
</dbReference>
<dbReference type="InterPro" id="IPR036097">
    <property type="entry name" value="HisK_dim/P_sf"/>
</dbReference>
<keyword evidence="9" id="KW-0812">Transmembrane</keyword>
<evidence type="ECO:0000256" key="6">
    <source>
        <dbReference type="ARBA" id="ARBA00022777"/>
    </source>
</evidence>
<dbReference type="Pfam" id="PF02518">
    <property type="entry name" value="HATPase_c"/>
    <property type="match status" value="1"/>
</dbReference>
<comment type="catalytic activity">
    <reaction evidence="1">
        <text>ATP + protein L-histidine = ADP + protein N-phospho-L-histidine.</text>
        <dbReference type="EC" id="2.7.13.3"/>
    </reaction>
</comment>
<dbReference type="Gene3D" id="3.30.565.10">
    <property type="entry name" value="Histidine kinase-like ATPase, C-terminal domain"/>
    <property type="match status" value="1"/>
</dbReference>
<dbReference type="InterPro" id="IPR004358">
    <property type="entry name" value="Sig_transdc_His_kin-like_C"/>
</dbReference>
<dbReference type="PATRIC" id="fig|1618207.4.peg.2158"/>
<dbReference type="SUPFAM" id="SSF47384">
    <property type="entry name" value="Homodimeric domain of signal transducing histidine kinase"/>
    <property type="match status" value="1"/>
</dbReference>
<feature type="transmembrane region" description="Helical" evidence="9">
    <location>
        <begin position="21"/>
        <end position="42"/>
    </location>
</feature>
<feature type="domain" description="Histidine kinase" evidence="10">
    <location>
        <begin position="110"/>
        <end position="323"/>
    </location>
</feature>
<dbReference type="RefSeq" id="WP_045075498.1">
    <property type="nucleotide sequence ID" value="NZ_CP011005.1"/>
</dbReference>
<evidence type="ECO:0000256" key="4">
    <source>
        <dbReference type="ARBA" id="ARBA00022553"/>
    </source>
</evidence>
<dbReference type="EC" id="2.7.13.3" evidence="3"/>
<dbReference type="EMBL" id="CP011005">
    <property type="protein sequence ID" value="AJT41859.1"/>
    <property type="molecule type" value="Genomic_DNA"/>
</dbReference>
<dbReference type="PRINTS" id="PR00344">
    <property type="entry name" value="BCTRLSENSOR"/>
</dbReference>
<dbReference type="SUPFAM" id="SSF55874">
    <property type="entry name" value="ATPase domain of HSP90 chaperone/DNA topoisomerase II/histidine kinase"/>
    <property type="match status" value="1"/>
</dbReference>
<keyword evidence="5" id="KW-0808">Transferase</keyword>
<reference evidence="11 12" key="1">
    <citation type="journal article" date="2015" name="Genome Announc.">
        <title>Complete Genome Sequencing of Protease-Producing Novel Arthrobacter sp. Strain IHBB 11108 Using PacBio Single-Molecule Real-Time Sequencing Technology.</title>
        <authorList>
            <person name="Kiran S."/>
            <person name="Swarnkar M.K."/>
            <person name="Pal M."/>
            <person name="Thakur R."/>
            <person name="Tewari R."/>
            <person name="Singh A.K."/>
            <person name="Gulati A."/>
        </authorList>
    </citation>
    <scope>NUCLEOTIDE SEQUENCE [LARGE SCALE GENOMIC DNA]</scope>
    <source>
        <strain evidence="11 12">IHBB 11108</strain>
    </source>
</reference>
<dbReference type="InterPro" id="IPR050351">
    <property type="entry name" value="BphY/WalK/GraS-like"/>
</dbReference>
<dbReference type="PANTHER" id="PTHR45453">
    <property type="entry name" value="PHOSPHATE REGULON SENSOR PROTEIN PHOR"/>
    <property type="match status" value="1"/>
</dbReference>
<evidence type="ECO:0000256" key="5">
    <source>
        <dbReference type="ARBA" id="ARBA00022679"/>
    </source>
</evidence>
<feature type="transmembrane region" description="Helical" evidence="9">
    <location>
        <begin position="67"/>
        <end position="88"/>
    </location>
</feature>
<organism evidence="11 12">
    <name type="scientific">Psychromicrobium lacuslunae</name>
    <dbReference type="NCBI Taxonomy" id="1618207"/>
    <lineage>
        <taxon>Bacteria</taxon>
        <taxon>Bacillati</taxon>
        <taxon>Actinomycetota</taxon>
        <taxon>Actinomycetes</taxon>
        <taxon>Micrococcales</taxon>
        <taxon>Micrococcaceae</taxon>
        <taxon>Psychromicrobium</taxon>
    </lineage>
</organism>
<dbReference type="SMART" id="SM00387">
    <property type="entry name" value="HATPase_c"/>
    <property type="match status" value="1"/>
</dbReference>
<protein>
    <recommendedName>
        <fullName evidence="8">Sensor-like histidine kinase SenX3</fullName>
        <ecNumber evidence="3">2.7.13.3</ecNumber>
    </recommendedName>
</protein>
<dbReference type="PROSITE" id="PS50109">
    <property type="entry name" value="HIS_KIN"/>
    <property type="match status" value="1"/>
</dbReference>
<evidence type="ECO:0000256" key="8">
    <source>
        <dbReference type="ARBA" id="ARBA00039401"/>
    </source>
</evidence>
<dbReference type="InterPro" id="IPR003661">
    <property type="entry name" value="HisK_dim/P_dom"/>
</dbReference>
<dbReference type="Proteomes" id="UP000061839">
    <property type="component" value="Chromosome"/>
</dbReference>
<evidence type="ECO:0000259" key="10">
    <source>
        <dbReference type="PROSITE" id="PS50109"/>
    </source>
</evidence>
<evidence type="ECO:0000256" key="1">
    <source>
        <dbReference type="ARBA" id="ARBA00000085"/>
    </source>
</evidence>
<dbReference type="SMART" id="SM00388">
    <property type="entry name" value="HisKA"/>
    <property type="match status" value="1"/>
</dbReference>
<dbReference type="AlphaFoldDB" id="A0A0D4BZW6"/>
<evidence type="ECO:0000256" key="2">
    <source>
        <dbReference type="ARBA" id="ARBA00004236"/>
    </source>
</evidence>
<dbReference type="CDD" id="cd00082">
    <property type="entry name" value="HisKA"/>
    <property type="match status" value="1"/>
</dbReference>
<dbReference type="GO" id="GO:0005886">
    <property type="term" value="C:plasma membrane"/>
    <property type="evidence" value="ECO:0007669"/>
    <property type="project" value="UniProtKB-SubCell"/>
</dbReference>
<evidence type="ECO:0000313" key="11">
    <source>
        <dbReference type="EMBL" id="AJT41859.1"/>
    </source>
</evidence>
<evidence type="ECO:0000256" key="9">
    <source>
        <dbReference type="SAM" id="Phobius"/>
    </source>
</evidence>
<keyword evidence="7" id="KW-0902">Two-component regulatory system</keyword>
<dbReference type="Gene3D" id="1.10.287.130">
    <property type="match status" value="1"/>
</dbReference>
<dbReference type="GO" id="GO:0016036">
    <property type="term" value="P:cellular response to phosphate starvation"/>
    <property type="evidence" value="ECO:0007669"/>
    <property type="project" value="TreeGrafter"/>
</dbReference>
<dbReference type="GO" id="GO:0000155">
    <property type="term" value="F:phosphorelay sensor kinase activity"/>
    <property type="evidence" value="ECO:0007669"/>
    <property type="project" value="InterPro"/>
</dbReference>
<accession>A0A0D4BZW6</accession>
<comment type="subcellular location">
    <subcellularLocation>
        <location evidence="2">Cell membrane</location>
    </subcellularLocation>
</comment>
<proteinExistence type="predicted"/>
<name>A0A0D4BZW6_9MICC</name>
<dbReference type="Pfam" id="PF00512">
    <property type="entry name" value="HisKA"/>
    <property type="match status" value="1"/>
</dbReference>
<dbReference type="HOGENOM" id="CLU_000445_89_30_11"/>
<dbReference type="InterPro" id="IPR003594">
    <property type="entry name" value="HATPase_dom"/>
</dbReference>